<keyword evidence="12" id="KW-0547">Nucleotide-binding</keyword>
<dbReference type="GO" id="GO:0005737">
    <property type="term" value="C:cytoplasm"/>
    <property type="evidence" value="ECO:0007669"/>
    <property type="project" value="UniProtKB-SubCell"/>
</dbReference>
<dbReference type="AlphaFoldDB" id="A0A7W9PSA1"/>
<comment type="caution">
    <text evidence="16">The sequence shown here is derived from an EMBL/GenBank/DDBJ whole genome shotgun (WGS) entry which is preliminary data.</text>
</comment>
<gene>
    <name evidence="16" type="ORF">FHS34_001944</name>
</gene>
<dbReference type="EC" id="1.4.1.23" evidence="5"/>
<dbReference type="SMART" id="SM00997">
    <property type="entry name" value="AdoHcyase_NAD"/>
    <property type="match status" value="1"/>
</dbReference>
<dbReference type="Pfam" id="PF02812">
    <property type="entry name" value="ELFV_dehydrog_N"/>
    <property type="match status" value="1"/>
</dbReference>
<evidence type="ECO:0000256" key="4">
    <source>
        <dbReference type="ARBA" id="ARBA00011738"/>
    </source>
</evidence>
<comment type="pathway">
    <text evidence="2">Amino-acid degradation; L-valine degradation.</text>
</comment>
<evidence type="ECO:0000256" key="9">
    <source>
        <dbReference type="ARBA" id="ARBA00023027"/>
    </source>
</evidence>
<organism evidence="16 17">
    <name type="scientific">Streptomyces echinatus</name>
    <dbReference type="NCBI Taxonomy" id="67293"/>
    <lineage>
        <taxon>Bacteria</taxon>
        <taxon>Bacillati</taxon>
        <taxon>Actinomycetota</taxon>
        <taxon>Actinomycetes</taxon>
        <taxon>Kitasatosporales</taxon>
        <taxon>Streptomycetaceae</taxon>
        <taxon>Streptomyces</taxon>
    </lineage>
</organism>
<evidence type="ECO:0000256" key="7">
    <source>
        <dbReference type="ARBA" id="ARBA00022456"/>
    </source>
</evidence>
<evidence type="ECO:0000256" key="12">
    <source>
        <dbReference type="PIRSR" id="PIRSR000188-2"/>
    </source>
</evidence>
<comment type="similarity">
    <text evidence="3 13">Belongs to the Glu/Leu/Phe/Val dehydrogenases family.</text>
</comment>
<comment type="catalytic activity">
    <reaction evidence="10">
        <text>L-valine + NAD(+) + H2O = 3-methyl-2-oxobutanoate + NH4(+) + NADH + H(+)</text>
        <dbReference type="Rhea" id="RHEA:30763"/>
        <dbReference type="ChEBI" id="CHEBI:11851"/>
        <dbReference type="ChEBI" id="CHEBI:15377"/>
        <dbReference type="ChEBI" id="CHEBI:15378"/>
        <dbReference type="ChEBI" id="CHEBI:28938"/>
        <dbReference type="ChEBI" id="CHEBI:57540"/>
        <dbReference type="ChEBI" id="CHEBI:57762"/>
        <dbReference type="ChEBI" id="CHEBI:57945"/>
        <dbReference type="EC" id="1.4.1.23"/>
    </reaction>
</comment>
<dbReference type="PIRSF" id="PIRSF000188">
    <property type="entry name" value="Phe_leu_dh"/>
    <property type="match status" value="1"/>
</dbReference>
<evidence type="ECO:0000313" key="16">
    <source>
        <dbReference type="EMBL" id="MBB5926488.1"/>
    </source>
</evidence>
<evidence type="ECO:0000259" key="15">
    <source>
        <dbReference type="SMART" id="SM00997"/>
    </source>
</evidence>
<dbReference type="SUPFAM" id="SSF53223">
    <property type="entry name" value="Aminoacid dehydrogenase-like, N-terminal domain"/>
    <property type="match status" value="1"/>
</dbReference>
<dbReference type="InterPro" id="IPR015878">
    <property type="entry name" value="Ado_hCys_hydrolase_NAD-bd"/>
</dbReference>
<dbReference type="InterPro" id="IPR006095">
    <property type="entry name" value="Glu/Leu/Phe/Val/Trp_DH"/>
</dbReference>
<keyword evidence="17" id="KW-1185">Reference proteome</keyword>
<dbReference type="PROSITE" id="PS00065">
    <property type="entry name" value="D_2_HYDROXYACID_DH_1"/>
    <property type="match status" value="1"/>
</dbReference>
<dbReference type="InterPro" id="IPR006096">
    <property type="entry name" value="Glu/Leu/Phe/Val/Trp_DH_C"/>
</dbReference>
<dbReference type="Pfam" id="PF00208">
    <property type="entry name" value="ELFV_dehydrog"/>
    <property type="match status" value="1"/>
</dbReference>
<keyword evidence="8 13" id="KW-0560">Oxidoreductase</keyword>
<evidence type="ECO:0000256" key="8">
    <source>
        <dbReference type="ARBA" id="ARBA00023002"/>
    </source>
</evidence>
<feature type="domain" description="Glutamate/phenylalanine/leucine/valine/L-tryptophan dehydrogenase C-terminal" evidence="14">
    <location>
        <begin position="140"/>
        <end position="347"/>
    </location>
</feature>
<evidence type="ECO:0000256" key="3">
    <source>
        <dbReference type="ARBA" id="ARBA00006382"/>
    </source>
</evidence>
<dbReference type="Gene3D" id="3.40.50.10860">
    <property type="entry name" value="Leucine Dehydrogenase, chain A, domain 1"/>
    <property type="match status" value="1"/>
</dbReference>
<name>A0A7W9PSA1_9ACTN</name>
<dbReference type="GO" id="GO:0000166">
    <property type="term" value="F:nucleotide binding"/>
    <property type="evidence" value="ECO:0007669"/>
    <property type="project" value="UniProtKB-KW"/>
</dbReference>
<reference evidence="16 17" key="1">
    <citation type="submission" date="2020-08" db="EMBL/GenBank/DDBJ databases">
        <title>Genomic Encyclopedia of Type Strains, Phase III (KMG-III): the genomes of soil and plant-associated and newly described type strains.</title>
        <authorList>
            <person name="Whitman W."/>
        </authorList>
    </citation>
    <scope>NUCLEOTIDE SEQUENCE [LARGE SCALE GENOMIC DNA]</scope>
    <source>
        <strain evidence="16 17">CECT 3313</strain>
    </source>
</reference>
<keyword evidence="9 12" id="KW-0520">NAD</keyword>
<evidence type="ECO:0000256" key="10">
    <source>
        <dbReference type="ARBA" id="ARBA00048547"/>
    </source>
</evidence>
<dbReference type="PANTHER" id="PTHR42722:SF1">
    <property type="entry name" value="VALINE DEHYDROGENASE"/>
    <property type="match status" value="1"/>
</dbReference>
<proteinExistence type="inferred from homology"/>
<accession>A0A7W9PSA1</accession>
<keyword evidence="7" id="KW-0101">Branched-chain amino acid catabolism</keyword>
<dbReference type="UniPathway" id="UPA00362"/>
<evidence type="ECO:0000256" key="5">
    <source>
        <dbReference type="ARBA" id="ARBA00012136"/>
    </source>
</evidence>
<dbReference type="Proteomes" id="UP000585836">
    <property type="component" value="Unassembled WGS sequence"/>
</dbReference>
<dbReference type="EMBL" id="JACHJK010000003">
    <property type="protein sequence ID" value="MBB5926488.1"/>
    <property type="molecule type" value="Genomic_DNA"/>
</dbReference>
<dbReference type="Gene3D" id="3.40.50.720">
    <property type="entry name" value="NAD(P)-binding Rossmann-like Domain"/>
    <property type="match status" value="1"/>
</dbReference>
<dbReference type="PANTHER" id="PTHR42722">
    <property type="entry name" value="LEUCINE DEHYDROGENASE"/>
    <property type="match status" value="1"/>
</dbReference>
<dbReference type="InterPro" id="IPR029752">
    <property type="entry name" value="D-isomer_DH_CS1"/>
</dbReference>
<feature type="binding site" evidence="12">
    <location>
        <begin position="176"/>
        <end position="181"/>
    </location>
    <ligand>
        <name>NAD(+)</name>
        <dbReference type="ChEBI" id="CHEBI:57540"/>
    </ligand>
</feature>
<evidence type="ECO:0000256" key="2">
    <source>
        <dbReference type="ARBA" id="ARBA00005109"/>
    </source>
</evidence>
<dbReference type="InterPro" id="IPR016211">
    <property type="entry name" value="Glu/Phe/Leu/Val/Trp_DH_bac/arc"/>
</dbReference>
<dbReference type="GO" id="GO:0006574">
    <property type="term" value="P:L-valine catabolic process"/>
    <property type="evidence" value="ECO:0007669"/>
    <property type="project" value="UniProtKB-UniPathway"/>
</dbReference>
<dbReference type="InterPro" id="IPR036291">
    <property type="entry name" value="NAD(P)-bd_dom_sf"/>
</dbReference>
<feature type="domain" description="S-adenosyl-L-homocysteine hydrolase NAD binding" evidence="15">
    <location>
        <begin position="160"/>
        <end position="294"/>
    </location>
</feature>
<dbReference type="SMART" id="SM00839">
    <property type="entry name" value="ELFV_dehydrog"/>
    <property type="match status" value="1"/>
</dbReference>
<dbReference type="InterPro" id="IPR046346">
    <property type="entry name" value="Aminoacid_DH-like_N_sf"/>
</dbReference>
<dbReference type="PRINTS" id="PR00082">
    <property type="entry name" value="GLFDHDRGNASE"/>
</dbReference>
<evidence type="ECO:0000256" key="6">
    <source>
        <dbReference type="ARBA" id="ARBA00017332"/>
    </source>
</evidence>
<evidence type="ECO:0000313" key="17">
    <source>
        <dbReference type="Proteomes" id="UP000585836"/>
    </source>
</evidence>
<dbReference type="GO" id="GO:0043837">
    <property type="term" value="F:valine dehydrogenase (NAD+) activity"/>
    <property type="evidence" value="ECO:0007669"/>
    <property type="project" value="UniProtKB-EC"/>
</dbReference>
<dbReference type="RefSeq" id="WP_184963242.1">
    <property type="nucleotide sequence ID" value="NZ_JACHJK010000003.1"/>
</dbReference>
<dbReference type="InterPro" id="IPR006097">
    <property type="entry name" value="Glu/Leu/Phe/Val/Trp_DH_dimer"/>
</dbReference>
<sequence>MLDHEKVAIHTGRRSRLPVIVAVHSTALGPAAGGLRLWHYPDWRDGLTDALRLSAAMTSKFAVAGLPSGGGKAVVALPEGLELDAERRRDVLHDVADAIASFGGAYATGPDVGTGPDDMAVIGEITSHVFCRPAHLGGSGDSSPHTAQGTLAALRAVSRRLYGTASLAGRSLAVVGLGRVGAGLARLLAAEGAALTVTDVDPDKRSTADELDAVWRSPDEILAANVDILVPAALGSVLTRQIVAELRCRAVVGPANNQLATLDVADLLHHRDIIWVPDHVASSGGVINAISTELHHVSADEAHARVRAIEDTVDDLLDTAQRCGQTPAQAASELAMRRLRAVSAPVGTPAPSSR</sequence>
<evidence type="ECO:0000256" key="1">
    <source>
        <dbReference type="ARBA" id="ARBA00004496"/>
    </source>
</evidence>
<feature type="active site" description="Proton donor/acceptor" evidence="11">
    <location>
        <position position="72"/>
    </location>
</feature>
<evidence type="ECO:0000256" key="11">
    <source>
        <dbReference type="PIRSR" id="PIRSR000188-1"/>
    </source>
</evidence>
<evidence type="ECO:0000256" key="13">
    <source>
        <dbReference type="RuleBase" id="RU004417"/>
    </source>
</evidence>
<protein>
    <recommendedName>
        <fullName evidence="6">Valine dehydrogenase</fullName>
        <ecNumber evidence="5">1.4.1.23</ecNumber>
    </recommendedName>
</protein>
<comment type="subcellular location">
    <subcellularLocation>
        <location evidence="1">Cytoplasm</location>
    </subcellularLocation>
</comment>
<evidence type="ECO:0000259" key="14">
    <source>
        <dbReference type="SMART" id="SM00839"/>
    </source>
</evidence>
<comment type="subunit">
    <text evidence="4">Homodimer.</text>
</comment>
<dbReference type="CDD" id="cd01075">
    <property type="entry name" value="NAD_bind_Leu_Phe_Val_DH"/>
    <property type="match status" value="1"/>
</dbReference>
<dbReference type="SUPFAM" id="SSF51735">
    <property type="entry name" value="NAD(P)-binding Rossmann-fold domains"/>
    <property type="match status" value="1"/>
</dbReference>